<proteinExistence type="predicted"/>
<name>F0XHV3_GROCL</name>
<dbReference type="CDD" id="cd23645">
    <property type="entry name" value="HFD_Dpb3-like"/>
    <property type="match status" value="1"/>
</dbReference>
<dbReference type="HOGENOM" id="CLU_885954_0_0_1"/>
<dbReference type="RefSeq" id="XP_014172429.1">
    <property type="nucleotide sequence ID" value="XM_014316954.1"/>
</dbReference>
<dbReference type="PANTHER" id="PTHR10252">
    <property type="entry name" value="HISTONE-LIKE TRANSCRIPTION FACTOR CCAAT-RELATED"/>
    <property type="match status" value="1"/>
</dbReference>
<evidence type="ECO:0000313" key="3">
    <source>
        <dbReference type="EMBL" id="EFX02947.1"/>
    </source>
</evidence>
<protein>
    <submittedName>
        <fullName evidence="3">Cbf nf-y family transcription factor</fullName>
    </submittedName>
</protein>
<reference evidence="3 4" key="1">
    <citation type="journal article" date="2011" name="Proc. Natl. Acad. Sci. U.S.A.">
        <title>Genome and transcriptome analyses of the mountain pine beetle-fungal symbiont Grosmannia clavigera, a lodgepole pine pathogen.</title>
        <authorList>
            <person name="DiGuistini S."/>
            <person name="Wang Y."/>
            <person name="Liao N.Y."/>
            <person name="Taylor G."/>
            <person name="Tanguay P."/>
            <person name="Feau N."/>
            <person name="Henrissat B."/>
            <person name="Chan S.K."/>
            <person name="Hesse-Orce U."/>
            <person name="Alamouti S.M."/>
            <person name="Tsui C.K.M."/>
            <person name="Docking R.T."/>
            <person name="Levasseur A."/>
            <person name="Haridas S."/>
            <person name="Robertson G."/>
            <person name="Birol I."/>
            <person name="Holt R.A."/>
            <person name="Marra M.A."/>
            <person name="Hamelin R.C."/>
            <person name="Hirst M."/>
            <person name="Jones S.J.M."/>
            <person name="Bohlmann J."/>
            <person name="Breuil C."/>
        </authorList>
    </citation>
    <scope>NUCLEOTIDE SEQUENCE [LARGE SCALE GENOMIC DNA]</scope>
    <source>
        <strain evidence="4">kw1407 / UAMH 11150</strain>
    </source>
</reference>
<dbReference type="SUPFAM" id="SSF47113">
    <property type="entry name" value="Histone-fold"/>
    <property type="match status" value="1"/>
</dbReference>
<dbReference type="InterPro" id="IPR050568">
    <property type="entry name" value="Transcr_DNA_Rep_Reg"/>
</dbReference>
<dbReference type="Proteomes" id="UP000007796">
    <property type="component" value="Unassembled WGS sequence"/>
</dbReference>
<keyword evidence="2" id="KW-0539">Nucleus</keyword>
<dbReference type="Gene3D" id="1.10.20.10">
    <property type="entry name" value="Histone, subunit A"/>
    <property type="match status" value="1"/>
</dbReference>
<dbReference type="AlphaFoldDB" id="F0XHV3"/>
<dbReference type="STRING" id="655863.F0XHV3"/>
<dbReference type="GO" id="GO:0046982">
    <property type="term" value="F:protein heterodimerization activity"/>
    <property type="evidence" value="ECO:0007669"/>
    <property type="project" value="InterPro"/>
</dbReference>
<dbReference type="GeneID" id="25975913"/>
<dbReference type="InterPro" id="IPR009072">
    <property type="entry name" value="Histone-fold"/>
</dbReference>
<organism evidence="4">
    <name type="scientific">Grosmannia clavigera (strain kw1407 / UAMH 11150)</name>
    <name type="common">Blue stain fungus</name>
    <name type="synonym">Graphiocladiella clavigera</name>
    <dbReference type="NCBI Taxonomy" id="655863"/>
    <lineage>
        <taxon>Eukaryota</taxon>
        <taxon>Fungi</taxon>
        <taxon>Dikarya</taxon>
        <taxon>Ascomycota</taxon>
        <taxon>Pezizomycotina</taxon>
        <taxon>Sordariomycetes</taxon>
        <taxon>Sordariomycetidae</taxon>
        <taxon>Ophiostomatales</taxon>
        <taxon>Ophiostomataceae</taxon>
        <taxon>Leptographium</taxon>
    </lineage>
</organism>
<sequence length="268" mass="27993">MPYNTTAIPPRKEATGQTQLPLTRVRKIILQDPDVAVCSNNAAFVITLATVSPAQNALPSPALLTRQELFVQYLASEAQNMVKLDRKPRRNVQYKDISNAASRIDRLEFLQDTVPATVPYGKIKADAAAAQAKLRGGAVTAKVAKSDRTFSGTAAAPTTILSLTNGASTETGAGAGAGKRKHQQQLPFTVLNGSNFRPVGGHTATDASVDGSGVAAAAALAQAAAASGTTTASTPLDEAGPNDQLQQDMLRMQDARNHGNGDVEMEDS</sequence>
<evidence type="ECO:0000313" key="4">
    <source>
        <dbReference type="Proteomes" id="UP000007796"/>
    </source>
</evidence>
<dbReference type="GO" id="GO:0006261">
    <property type="term" value="P:DNA-templated DNA replication"/>
    <property type="evidence" value="ECO:0007669"/>
    <property type="project" value="TreeGrafter"/>
</dbReference>
<dbReference type="InParanoid" id="F0XHV3"/>
<evidence type="ECO:0000256" key="1">
    <source>
        <dbReference type="ARBA" id="ARBA00004123"/>
    </source>
</evidence>
<dbReference type="GO" id="GO:0008623">
    <property type="term" value="C:CHRAC"/>
    <property type="evidence" value="ECO:0007669"/>
    <property type="project" value="TreeGrafter"/>
</dbReference>
<gene>
    <name evidence="3" type="ORF">CMQ_2876</name>
</gene>
<accession>F0XHV3</accession>
<dbReference type="eggNOG" id="KOG1657">
    <property type="taxonomic scope" value="Eukaryota"/>
</dbReference>
<keyword evidence="4" id="KW-1185">Reference proteome</keyword>
<comment type="subcellular location">
    <subcellularLocation>
        <location evidence="1">Nucleus</location>
    </subcellularLocation>
</comment>
<evidence type="ECO:0000256" key="2">
    <source>
        <dbReference type="ARBA" id="ARBA00023242"/>
    </source>
</evidence>
<dbReference type="PANTHER" id="PTHR10252:SF54">
    <property type="entry name" value="CHROMATIN ACCESSIBILITY COMPLEX PROTEIN 1"/>
    <property type="match status" value="1"/>
</dbReference>
<dbReference type="OrthoDB" id="636685at2759"/>
<dbReference type="EMBL" id="GL629769">
    <property type="protein sequence ID" value="EFX02947.1"/>
    <property type="molecule type" value="Genomic_DNA"/>
</dbReference>